<feature type="region of interest" description="Disordered" evidence="6">
    <location>
        <begin position="447"/>
        <end position="467"/>
    </location>
</feature>
<evidence type="ECO:0000256" key="1">
    <source>
        <dbReference type="ARBA" id="ARBA00001968"/>
    </source>
</evidence>
<dbReference type="SMART" id="SM00192">
    <property type="entry name" value="LDLa"/>
    <property type="match status" value="1"/>
</dbReference>
<evidence type="ECO:0000256" key="6">
    <source>
        <dbReference type="SAM" id="MobiDB-lite"/>
    </source>
</evidence>
<evidence type="ECO:0000259" key="7">
    <source>
        <dbReference type="PROSITE" id="PS50234"/>
    </source>
</evidence>
<comment type="cofactor">
    <cofactor evidence="1">
        <name>a divalent metal cation</name>
        <dbReference type="ChEBI" id="CHEBI:60240"/>
    </cofactor>
</comment>
<dbReference type="Proteomes" id="UP000683360">
    <property type="component" value="Unassembled WGS sequence"/>
</dbReference>
<dbReference type="InterPro" id="IPR001007">
    <property type="entry name" value="VWF_dom"/>
</dbReference>
<gene>
    <name evidence="8" type="ORF">MEDL_58540</name>
</gene>
<dbReference type="InterPro" id="IPR036465">
    <property type="entry name" value="vWFA_dom_sf"/>
</dbReference>
<dbReference type="InterPro" id="IPR002172">
    <property type="entry name" value="LDrepeatLR_classA_rpt"/>
</dbReference>
<evidence type="ECO:0000256" key="3">
    <source>
        <dbReference type="ARBA" id="ARBA00022889"/>
    </source>
</evidence>
<keyword evidence="3" id="KW-0130">Cell adhesion</keyword>
<reference evidence="8" key="1">
    <citation type="submission" date="2021-03" db="EMBL/GenBank/DDBJ databases">
        <authorList>
            <person name="Bekaert M."/>
        </authorList>
    </citation>
    <scope>NUCLEOTIDE SEQUENCE</scope>
</reference>
<dbReference type="Pfam" id="PF13359">
    <property type="entry name" value="DDE_Tnp_4"/>
    <property type="match status" value="1"/>
</dbReference>
<evidence type="ECO:0000313" key="9">
    <source>
        <dbReference type="Proteomes" id="UP000683360"/>
    </source>
</evidence>
<dbReference type="Pfam" id="PF00092">
    <property type="entry name" value="VWA"/>
    <property type="match status" value="1"/>
</dbReference>
<feature type="compositionally biased region" description="Polar residues" evidence="6">
    <location>
        <begin position="521"/>
        <end position="539"/>
    </location>
</feature>
<feature type="region of interest" description="Disordered" evidence="6">
    <location>
        <begin position="497"/>
        <end position="539"/>
    </location>
</feature>
<keyword evidence="9" id="KW-1185">Reference proteome</keyword>
<sequence>MNIVFLSVKTCTQWDDWVNSNTPDGSGDYEPFAEVVKHSTMCTNTIKIECLTTAGFQADDLGQIISCDLCRGLQCDNLNQFDPSGCADYKVRLGCLKQTPECASPQTATTTVGTISSTKLTTSSTIKTLATCYKDMDTSNCPDYCPDGQFCDGWDCVLKSDCNCKVDGTIVESETFENVQGRQCAECWCSNGTISCDPFSCQSTCQFDETEVKDLTSCTCTCKRTCEFSDFRCYDDTCIPAAKECDGTTNCLFDEDEINCVIPEPTPPPTTVPITTSTPPVTISSLNMYIQWCVQYTTGQKWRDGCKYLCTCMDGTSGQYTCTETCPRYPQIPANCVLVQDFTNPCCKVVSCSTVAPTLKPQFRTEKAYTQGQKWFEGCDIICVCEDDKTGHYSCTDRCPTYATISPNCIIVTDPSDPCCQIPQCTSPNKSTIPRGAFVQGTGLNLTPKPNLQQTPGGVNTAVPQPNRNPTPYPGGTYAPGMIPSLISTLVPDPIVTPNQPSPQPISTAPTPSPTHVPITTLKTQSTPPVTTNSHNTQQFDNIISSSAITRTETSESMILDGRQEQINAVLKTTPPALGLVLTTTTEIPQRPTVNNKTCGQSEIDIVIMLDSSTSVGNDNYTKMTNFCKAFLKHADLDSGNIRVGVLSYSTFVHVEFHLNDCNTTQDIMEAIGAIRYRSGATNTADGLKIMRTQMFTTPNGDRNDVTNKLLILTDGVSNINPLNTIPEAEQARADGIHIYTIGIGLKDNQELYAMASVPASENSFSLQDFDELAGLSDSLFNDICLVPSDSTAAAPATVLTTTLKLPQRPTRNKNKFWIYILFGFGSCLVVIDNEKNICHIHSGFLGHDNDAFAYQQMKRIGPGLDLDFPANGFILADSIYPNTRPLVTPYKANEIARLPRNEKRRKRKFNKLHKKRRIFVEHVIKELKTFRVIGAIYRHTRWELSCIVETCAGLAKRRAEFINNLD</sequence>
<dbReference type="GO" id="GO:0046872">
    <property type="term" value="F:metal ion binding"/>
    <property type="evidence" value="ECO:0007669"/>
    <property type="project" value="UniProtKB-KW"/>
</dbReference>
<dbReference type="GO" id="GO:0007155">
    <property type="term" value="P:cell adhesion"/>
    <property type="evidence" value="ECO:0007669"/>
    <property type="project" value="UniProtKB-KW"/>
</dbReference>
<proteinExistence type="predicted"/>
<evidence type="ECO:0000313" key="8">
    <source>
        <dbReference type="EMBL" id="CAG2246570.1"/>
    </source>
</evidence>
<keyword evidence="4 5" id="KW-1015">Disulfide bond</keyword>
<evidence type="ECO:0000256" key="2">
    <source>
        <dbReference type="ARBA" id="ARBA00022723"/>
    </source>
</evidence>
<comment type="caution">
    <text evidence="8">The sequence shown here is derived from an EMBL/GenBank/DDBJ whole genome shotgun (WGS) entry which is preliminary data.</text>
</comment>
<dbReference type="EMBL" id="CAJPWZ010002874">
    <property type="protein sequence ID" value="CAG2246570.1"/>
    <property type="molecule type" value="Genomic_DNA"/>
</dbReference>
<name>A0A8S3ULP5_MYTED</name>
<keyword evidence="2" id="KW-0479">Metal-binding</keyword>
<dbReference type="InterPro" id="IPR002035">
    <property type="entry name" value="VWF_A"/>
</dbReference>
<feature type="disulfide bond" evidence="5">
    <location>
        <begin position="226"/>
        <end position="238"/>
    </location>
</feature>
<dbReference type="SUPFAM" id="SSF53300">
    <property type="entry name" value="vWA-like"/>
    <property type="match status" value="1"/>
</dbReference>
<dbReference type="SMART" id="SM00327">
    <property type="entry name" value="VWA"/>
    <property type="match status" value="1"/>
</dbReference>
<dbReference type="PROSITE" id="PS01208">
    <property type="entry name" value="VWFC_1"/>
    <property type="match status" value="2"/>
</dbReference>
<dbReference type="AlphaFoldDB" id="A0A8S3ULP5"/>
<dbReference type="PROSITE" id="PS50068">
    <property type="entry name" value="LDLRA_2"/>
    <property type="match status" value="1"/>
</dbReference>
<protein>
    <submittedName>
        <fullName evidence="8">COL6A</fullName>
    </submittedName>
</protein>
<accession>A0A8S3ULP5</accession>
<organism evidence="8 9">
    <name type="scientific">Mytilus edulis</name>
    <name type="common">Blue mussel</name>
    <dbReference type="NCBI Taxonomy" id="6550"/>
    <lineage>
        <taxon>Eukaryota</taxon>
        <taxon>Metazoa</taxon>
        <taxon>Spiralia</taxon>
        <taxon>Lophotrochozoa</taxon>
        <taxon>Mollusca</taxon>
        <taxon>Bivalvia</taxon>
        <taxon>Autobranchia</taxon>
        <taxon>Pteriomorphia</taxon>
        <taxon>Mytilida</taxon>
        <taxon>Mytiloidea</taxon>
        <taxon>Mytilidae</taxon>
        <taxon>Mytilinae</taxon>
        <taxon>Mytilus</taxon>
    </lineage>
</organism>
<feature type="disulfide bond" evidence="5">
    <location>
        <begin position="233"/>
        <end position="251"/>
    </location>
</feature>
<dbReference type="PANTHER" id="PTHR24020">
    <property type="entry name" value="COLLAGEN ALPHA"/>
    <property type="match status" value="1"/>
</dbReference>
<dbReference type="OrthoDB" id="10056274at2759"/>
<dbReference type="InterPro" id="IPR027806">
    <property type="entry name" value="HARBI1_dom"/>
</dbReference>
<dbReference type="CDD" id="cd00112">
    <property type="entry name" value="LDLa"/>
    <property type="match status" value="1"/>
</dbReference>
<evidence type="ECO:0000256" key="4">
    <source>
        <dbReference type="ARBA" id="ARBA00023157"/>
    </source>
</evidence>
<evidence type="ECO:0000256" key="5">
    <source>
        <dbReference type="PROSITE-ProRule" id="PRU00124"/>
    </source>
</evidence>
<dbReference type="InterPro" id="IPR050525">
    <property type="entry name" value="ECM_Assembly_Org"/>
</dbReference>
<dbReference type="Gene3D" id="3.40.50.410">
    <property type="entry name" value="von Willebrand factor, type A domain"/>
    <property type="match status" value="1"/>
</dbReference>
<dbReference type="PRINTS" id="PR00453">
    <property type="entry name" value="VWFADOMAIN"/>
</dbReference>
<dbReference type="InterPro" id="IPR023415">
    <property type="entry name" value="LDLR_class-A_CS"/>
</dbReference>
<feature type="compositionally biased region" description="Polar residues" evidence="6">
    <location>
        <begin position="447"/>
        <end position="466"/>
    </location>
</feature>
<dbReference type="PANTHER" id="PTHR24020:SF20">
    <property type="entry name" value="PH DOMAIN-CONTAINING PROTEIN"/>
    <property type="match status" value="1"/>
</dbReference>
<dbReference type="CDD" id="cd01450">
    <property type="entry name" value="vWFA_subfamily_ECM"/>
    <property type="match status" value="1"/>
</dbReference>
<dbReference type="InterPro" id="IPR036055">
    <property type="entry name" value="LDL_receptor-like_sf"/>
</dbReference>
<feature type="domain" description="VWFA" evidence="7">
    <location>
        <begin position="605"/>
        <end position="784"/>
    </location>
</feature>
<dbReference type="PROSITE" id="PS50234">
    <property type="entry name" value="VWFA"/>
    <property type="match status" value="1"/>
</dbReference>
<dbReference type="SUPFAM" id="SSF57424">
    <property type="entry name" value="LDL receptor-like module"/>
    <property type="match status" value="1"/>
</dbReference>
<feature type="disulfide bond" evidence="5">
    <location>
        <begin position="245"/>
        <end position="260"/>
    </location>
</feature>
<dbReference type="PROSITE" id="PS01209">
    <property type="entry name" value="LDLRA_1"/>
    <property type="match status" value="1"/>
</dbReference>